<evidence type="ECO:0000256" key="3">
    <source>
        <dbReference type="PROSITE-ProRule" id="PRU00023"/>
    </source>
</evidence>
<dbReference type="Gene3D" id="1.25.40.20">
    <property type="entry name" value="Ankyrin repeat-containing domain"/>
    <property type="match status" value="2"/>
</dbReference>
<reference evidence="4" key="2">
    <citation type="submission" date="2025-09" db="UniProtKB">
        <authorList>
            <consortium name="Ensembl"/>
        </authorList>
    </citation>
    <scope>IDENTIFICATION</scope>
</reference>
<dbReference type="PROSITE" id="PS50297">
    <property type="entry name" value="ANK_REP_REGION"/>
    <property type="match status" value="1"/>
</dbReference>
<proteinExistence type="predicted"/>
<accession>A0A8C1J5L8</accession>
<dbReference type="Pfam" id="PF13637">
    <property type="entry name" value="Ank_4"/>
    <property type="match status" value="1"/>
</dbReference>
<evidence type="ECO:0000256" key="1">
    <source>
        <dbReference type="ARBA" id="ARBA00022737"/>
    </source>
</evidence>
<evidence type="ECO:0000313" key="5">
    <source>
        <dbReference type="Proteomes" id="UP000694427"/>
    </source>
</evidence>
<keyword evidence="5" id="KW-1185">Reference proteome</keyword>
<evidence type="ECO:0000313" key="4">
    <source>
        <dbReference type="Ensembl" id="ENSCCRP00010027576.1"/>
    </source>
</evidence>
<dbReference type="InterPro" id="IPR036770">
    <property type="entry name" value="Ankyrin_rpt-contain_sf"/>
</dbReference>
<protein>
    <submittedName>
        <fullName evidence="4">Inversin</fullName>
    </submittedName>
</protein>
<dbReference type="SUPFAM" id="SSF48403">
    <property type="entry name" value="Ankyrin repeat"/>
    <property type="match status" value="1"/>
</dbReference>
<name>A0A8C1J5L8_CYPCA</name>
<organism evidence="4 5">
    <name type="scientific">Cyprinus carpio</name>
    <name type="common">Common carp</name>
    <dbReference type="NCBI Taxonomy" id="7962"/>
    <lineage>
        <taxon>Eukaryota</taxon>
        <taxon>Metazoa</taxon>
        <taxon>Chordata</taxon>
        <taxon>Craniata</taxon>
        <taxon>Vertebrata</taxon>
        <taxon>Euteleostomi</taxon>
        <taxon>Actinopterygii</taxon>
        <taxon>Neopterygii</taxon>
        <taxon>Teleostei</taxon>
        <taxon>Ostariophysi</taxon>
        <taxon>Cypriniformes</taxon>
        <taxon>Cyprinidae</taxon>
        <taxon>Cyprininae</taxon>
        <taxon>Cyprinus</taxon>
    </lineage>
</organism>
<dbReference type="AlphaFoldDB" id="A0A8C1J5L8"/>
<evidence type="ECO:0000256" key="2">
    <source>
        <dbReference type="ARBA" id="ARBA00023043"/>
    </source>
</evidence>
<keyword evidence="1" id="KW-0677">Repeat</keyword>
<dbReference type="InterPro" id="IPR002110">
    <property type="entry name" value="Ankyrin_rpt"/>
</dbReference>
<dbReference type="PANTHER" id="PTHR24198:SF194">
    <property type="entry name" value="INVERSIN-A"/>
    <property type="match status" value="1"/>
</dbReference>
<dbReference type="PROSITE" id="PS50096">
    <property type="entry name" value="IQ"/>
    <property type="match status" value="1"/>
</dbReference>
<feature type="repeat" description="ANK" evidence="3">
    <location>
        <begin position="249"/>
        <end position="281"/>
    </location>
</feature>
<sequence>FLLNKKTLFAGQSRLRDSEDQFGWTPLMYCVAGAAVKKTDHSQRTALHLAAQKVKCRHTHTHTHTHTKKLLLKHKAPGEVDTQHRNKQTALQWSAFYNHPEHFKLLIKHDSNIGIPDSEGKILLHWAAHNKHSNATRTVHCILVSPHSLFLLTYTNNTITIVHLLLERNKSGMNPSDIICYSGGFAYLLCSLSVKDTVAMFLKHPSVRDEPNLEGRTAFMWAAGKGRDDVIKIMLDLKKDLDINMTDKYGGTALHAAALSGHVSTARLLLEKGAMVDPLDIMKHTPLFRACEIAHVKSASFIRLGGGRVDLVDIDSHSALHWATLGGNAEVKLLFHNCSNILLIKTLKNLCQIIVFRYTPLCYALLGEHQELTRFLLKHGALDIAAIQDITASSIQAVYKGYKVTRNATKEREERERSTHPPSFSVNWATFSCSIA</sequence>
<dbReference type="Ensembl" id="ENSCCRT00010030257.1">
    <property type="protein sequence ID" value="ENSCCRP00010027576.1"/>
    <property type="gene ID" value="ENSCCRG00010011841.1"/>
</dbReference>
<dbReference type="Pfam" id="PF12796">
    <property type="entry name" value="Ank_2"/>
    <property type="match status" value="1"/>
</dbReference>
<keyword evidence="2 3" id="KW-0040">ANK repeat</keyword>
<dbReference type="Proteomes" id="UP000694427">
    <property type="component" value="Unplaced"/>
</dbReference>
<reference evidence="4" key="1">
    <citation type="submission" date="2025-08" db="UniProtKB">
        <authorList>
            <consortium name="Ensembl"/>
        </authorList>
    </citation>
    <scope>IDENTIFICATION</scope>
</reference>
<dbReference type="PANTHER" id="PTHR24198">
    <property type="entry name" value="ANKYRIN REPEAT AND PROTEIN KINASE DOMAIN-CONTAINING PROTEIN"/>
    <property type="match status" value="1"/>
</dbReference>
<dbReference type="SMART" id="SM00248">
    <property type="entry name" value="ANK"/>
    <property type="match status" value="8"/>
</dbReference>
<dbReference type="PROSITE" id="PS50088">
    <property type="entry name" value="ANK_REPEAT"/>
    <property type="match status" value="1"/>
</dbReference>